<feature type="chain" id="PRO_5022661977" evidence="1">
    <location>
        <begin position="21"/>
        <end position="123"/>
    </location>
</feature>
<keyword evidence="2" id="KW-0378">Hydrolase</keyword>
<dbReference type="RefSeq" id="WP_147031785.1">
    <property type="nucleotide sequence ID" value="NZ_CP042436.1"/>
</dbReference>
<dbReference type="GO" id="GO:0016787">
    <property type="term" value="F:hydrolase activity"/>
    <property type="evidence" value="ECO:0007669"/>
    <property type="project" value="UniProtKB-KW"/>
</dbReference>
<name>A0A5B8UWB7_9SPHI</name>
<dbReference type="EMBL" id="CP042436">
    <property type="protein sequence ID" value="QEC63209.1"/>
    <property type="molecule type" value="Genomic_DNA"/>
</dbReference>
<evidence type="ECO:0000313" key="2">
    <source>
        <dbReference type="EMBL" id="QEC63209.1"/>
    </source>
</evidence>
<protein>
    <submittedName>
        <fullName evidence="2">Glycoside hydrolase</fullName>
    </submittedName>
</protein>
<evidence type="ECO:0000256" key="1">
    <source>
        <dbReference type="SAM" id="SignalP"/>
    </source>
</evidence>
<organism evidence="2 3">
    <name type="scientific">Mucilaginibacter ginsenosidivorans</name>
    <dbReference type="NCBI Taxonomy" id="398053"/>
    <lineage>
        <taxon>Bacteria</taxon>
        <taxon>Pseudomonadati</taxon>
        <taxon>Bacteroidota</taxon>
        <taxon>Sphingobacteriia</taxon>
        <taxon>Sphingobacteriales</taxon>
        <taxon>Sphingobacteriaceae</taxon>
        <taxon>Mucilaginibacter</taxon>
    </lineage>
</organism>
<reference evidence="2 3" key="1">
    <citation type="journal article" date="2017" name="Curr. Microbiol.">
        <title>Mucilaginibacter ginsenosidivorans sp. nov., Isolated from Soil of Ginseng Field.</title>
        <authorList>
            <person name="Kim M.M."/>
            <person name="Siddiqi M.Z."/>
            <person name="Im W.T."/>
        </authorList>
    </citation>
    <scope>NUCLEOTIDE SEQUENCE [LARGE SCALE GENOMIC DNA]</scope>
    <source>
        <strain evidence="2 3">Gsoil 3017</strain>
    </source>
</reference>
<dbReference type="KEGG" id="mgin:FRZ54_11670"/>
<keyword evidence="1" id="KW-0732">Signal</keyword>
<dbReference type="Proteomes" id="UP000321479">
    <property type="component" value="Chromosome"/>
</dbReference>
<dbReference type="OrthoDB" id="796539at2"/>
<evidence type="ECO:0000313" key="3">
    <source>
        <dbReference type="Proteomes" id="UP000321479"/>
    </source>
</evidence>
<keyword evidence="3" id="KW-1185">Reference proteome</keyword>
<dbReference type="AlphaFoldDB" id="A0A5B8UWB7"/>
<gene>
    <name evidence="2" type="ORF">FRZ54_11670</name>
</gene>
<sequence>MKKKIFIAAALFCFVTVCMAAIADFSGKWRGSVTTPDGNEVVLTYTFKIDGDKLTGTGESQDHEVTIDSGKVSGNEFKFSVTNSQGIVIPHKGKYYPAADTCGIDLDFQGTMFHTTLKRVTDK</sequence>
<proteinExistence type="predicted"/>
<feature type="signal peptide" evidence="1">
    <location>
        <begin position="1"/>
        <end position="20"/>
    </location>
</feature>
<accession>A0A5B8UWB7</accession>